<feature type="compositionally biased region" description="Basic and acidic residues" evidence="2">
    <location>
        <begin position="638"/>
        <end position="650"/>
    </location>
</feature>
<keyword evidence="4" id="KW-1185">Reference proteome</keyword>
<dbReference type="STRING" id="765440.A0A0C3B8W9"/>
<feature type="compositionally biased region" description="Polar residues" evidence="2">
    <location>
        <begin position="369"/>
        <end position="382"/>
    </location>
</feature>
<proteinExistence type="predicted"/>
<feature type="region of interest" description="Disordered" evidence="2">
    <location>
        <begin position="620"/>
        <end position="650"/>
    </location>
</feature>
<feature type="region of interest" description="Disordered" evidence="2">
    <location>
        <begin position="192"/>
        <end position="216"/>
    </location>
</feature>
<dbReference type="OrthoDB" id="3235325at2759"/>
<dbReference type="HOGENOM" id="CLU_477434_0_0_1"/>
<feature type="region of interest" description="Disordered" evidence="2">
    <location>
        <begin position="464"/>
        <end position="606"/>
    </location>
</feature>
<feature type="compositionally biased region" description="Basic and acidic residues" evidence="2">
    <location>
        <begin position="192"/>
        <end position="211"/>
    </location>
</feature>
<sequence length="650" mass="70593">MNSCFVPHLLQSQSYRDDYGNNTGVINNSALLGMTLPASFDLHRGASPTYAGEPNGYLSSDEGELSRSLSPAFSGALGPPSGQHRAALSNSSFESRPGSVASYSSSDRSSSHVVVEQLRRQVQELYQANQILKAEMSMLNRNYEMLARSVSVPNPLAFPISSTSAHATSDLPVRRQDFPQVNYWTKQEWNEASKREDTTDLRRTGLPERGRSRSSQGVNVTMRYVEDETGQMIDGHKAGAIHKMARSIWAAFAQHGKAPAKWSQADIVVLQSYRREMRQHFPELRLCENDWKSEQIAIDNYPSWRTHHLGTDKSSIKQESSNSSGVDLLRTSPPTKRSQHHNEQTFFPATKKARFESEQPAIDAPSMGDGNSQPAGTSVGTTKDTAQVLKIQNPLANLQAPLSSNAKPLLNLAQAAQHLQQPFVAKDTISAAAQLPSVTVHPHDSQETMGVKPSVNTVTTLPLSTTQHPQLSTGTEPSVGAADMQTPPDCVQGLQQSVGEPAGIYDVKPPSGTSTDASNVPMYETNNTSFSAVGSTADQPVATSTSHVDRDQPAQSEAPSSGQVSHSPSGKKKAPGILRPGAANTPRNICARKWKESHPRGTTAEFKTYYDTLSTEDRQEYEQLSVQMKKAPASTSEGKSKRGKADEGSK</sequence>
<feature type="coiled-coil region" evidence="1">
    <location>
        <begin position="115"/>
        <end position="142"/>
    </location>
</feature>
<evidence type="ECO:0000313" key="3">
    <source>
        <dbReference type="EMBL" id="KIM73762.1"/>
    </source>
</evidence>
<feature type="compositionally biased region" description="Low complexity" evidence="2">
    <location>
        <begin position="99"/>
        <end position="111"/>
    </location>
</feature>
<dbReference type="InParanoid" id="A0A0C3B8W9"/>
<feature type="compositionally biased region" description="Polar residues" evidence="2">
    <location>
        <begin position="553"/>
        <end position="568"/>
    </location>
</feature>
<reference evidence="4" key="2">
    <citation type="submission" date="2015-01" db="EMBL/GenBank/DDBJ databases">
        <title>Evolutionary Origins and Diversification of the Mycorrhizal Mutualists.</title>
        <authorList>
            <consortium name="DOE Joint Genome Institute"/>
            <consortium name="Mycorrhizal Genomics Consortium"/>
            <person name="Kohler A."/>
            <person name="Kuo A."/>
            <person name="Nagy L.G."/>
            <person name="Floudas D."/>
            <person name="Copeland A."/>
            <person name="Barry K.W."/>
            <person name="Cichocki N."/>
            <person name="Veneault-Fourrey C."/>
            <person name="LaButti K."/>
            <person name="Lindquist E.A."/>
            <person name="Lipzen A."/>
            <person name="Lundell T."/>
            <person name="Morin E."/>
            <person name="Murat C."/>
            <person name="Riley R."/>
            <person name="Ohm R."/>
            <person name="Sun H."/>
            <person name="Tunlid A."/>
            <person name="Henrissat B."/>
            <person name="Grigoriev I.V."/>
            <person name="Hibbett D.S."/>
            <person name="Martin F."/>
        </authorList>
    </citation>
    <scope>NUCLEOTIDE SEQUENCE [LARGE SCALE GENOMIC DNA]</scope>
    <source>
        <strain evidence="4">F 1598</strain>
    </source>
</reference>
<dbReference type="EMBL" id="KN833074">
    <property type="protein sequence ID" value="KIM73762.1"/>
    <property type="molecule type" value="Genomic_DNA"/>
</dbReference>
<dbReference type="AlphaFoldDB" id="A0A0C3B8W9"/>
<reference evidence="3 4" key="1">
    <citation type="submission" date="2014-04" db="EMBL/GenBank/DDBJ databases">
        <authorList>
            <consortium name="DOE Joint Genome Institute"/>
            <person name="Kuo A."/>
            <person name="Tarkka M."/>
            <person name="Buscot F."/>
            <person name="Kohler A."/>
            <person name="Nagy L.G."/>
            <person name="Floudas D."/>
            <person name="Copeland A."/>
            <person name="Barry K.W."/>
            <person name="Cichocki N."/>
            <person name="Veneault-Fourrey C."/>
            <person name="LaButti K."/>
            <person name="Lindquist E.A."/>
            <person name="Lipzen A."/>
            <person name="Lundell T."/>
            <person name="Morin E."/>
            <person name="Murat C."/>
            <person name="Sun H."/>
            <person name="Tunlid A."/>
            <person name="Henrissat B."/>
            <person name="Grigoriev I.V."/>
            <person name="Hibbett D.S."/>
            <person name="Martin F."/>
            <person name="Nordberg H.P."/>
            <person name="Cantor M.N."/>
            <person name="Hua S.X."/>
        </authorList>
    </citation>
    <scope>NUCLEOTIDE SEQUENCE [LARGE SCALE GENOMIC DNA]</scope>
    <source>
        <strain evidence="3 4">F 1598</strain>
    </source>
</reference>
<organism evidence="3 4">
    <name type="scientific">Piloderma croceum (strain F 1598)</name>
    <dbReference type="NCBI Taxonomy" id="765440"/>
    <lineage>
        <taxon>Eukaryota</taxon>
        <taxon>Fungi</taxon>
        <taxon>Dikarya</taxon>
        <taxon>Basidiomycota</taxon>
        <taxon>Agaricomycotina</taxon>
        <taxon>Agaricomycetes</taxon>
        <taxon>Agaricomycetidae</taxon>
        <taxon>Atheliales</taxon>
        <taxon>Atheliaceae</taxon>
        <taxon>Piloderma</taxon>
    </lineage>
</organism>
<name>A0A0C3B8W9_PILCF</name>
<feature type="region of interest" description="Disordered" evidence="2">
    <location>
        <begin position="69"/>
        <end position="111"/>
    </location>
</feature>
<feature type="compositionally biased region" description="Polar residues" evidence="2">
    <location>
        <begin position="511"/>
        <end position="546"/>
    </location>
</feature>
<keyword evidence="1" id="KW-0175">Coiled coil</keyword>
<evidence type="ECO:0000256" key="2">
    <source>
        <dbReference type="SAM" id="MobiDB-lite"/>
    </source>
</evidence>
<dbReference type="Proteomes" id="UP000054166">
    <property type="component" value="Unassembled WGS sequence"/>
</dbReference>
<accession>A0A0C3B8W9</accession>
<protein>
    <submittedName>
        <fullName evidence="3">Uncharacterized protein</fullName>
    </submittedName>
</protein>
<gene>
    <name evidence="3" type="ORF">PILCRDRAFT_14984</name>
</gene>
<evidence type="ECO:0000313" key="4">
    <source>
        <dbReference type="Proteomes" id="UP000054166"/>
    </source>
</evidence>
<evidence type="ECO:0000256" key="1">
    <source>
        <dbReference type="SAM" id="Coils"/>
    </source>
</evidence>
<feature type="compositionally biased region" description="Polar residues" evidence="2">
    <location>
        <begin position="464"/>
        <end position="476"/>
    </location>
</feature>
<feature type="region of interest" description="Disordered" evidence="2">
    <location>
        <begin position="310"/>
        <end position="382"/>
    </location>
</feature>